<organism evidence="2 3">
    <name type="scientific">Denitromonas iodatirespirans</name>
    <dbReference type="NCBI Taxonomy" id="2795389"/>
    <lineage>
        <taxon>Bacteria</taxon>
        <taxon>Pseudomonadati</taxon>
        <taxon>Pseudomonadota</taxon>
        <taxon>Betaproteobacteria</taxon>
        <taxon>Rhodocyclales</taxon>
        <taxon>Zoogloeaceae</taxon>
        <taxon>Denitromonas</taxon>
    </lineage>
</organism>
<dbReference type="EMBL" id="JAEKFT010000005">
    <property type="protein sequence ID" value="MBT0960680.1"/>
    <property type="molecule type" value="Genomic_DNA"/>
</dbReference>
<name>A0A944D6D4_DENI1</name>
<feature type="transmembrane region" description="Helical" evidence="1">
    <location>
        <begin position="64"/>
        <end position="82"/>
    </location>
</feature>
<protein>
    <submittedName>
        <fullName evidence="2">Uncharacterized protein</fullName>
    </submittedName>
</protein>
<reference evidence="3" key="1">
    <citation type="journal article" date="2022" name="ISME J.">
        <title>Genetic and phylogenetic analysis of dissimilatory iodate-reducing bacteria identifies potential niches across the world's oceans.</title>
        <authorList>
            <person name="Reyes-Umana V."/>
            <person name="Henning Z."/>
            <person name="Lee K."/>
            <person name="Barnum T.P."/>
            <person name="Coates J.D."/>
        </authorList>
    </citation>
    <scope>NUCLEOTIDE SEQUENCE [LARGE SCALE GENOMIC DNA]</scope>
    <source>
        <strain evidence="3">IR12</strain>
    </source>
</reference>
<proteinExistence type="predicted"/>
<feature type="transmembrane region" description="Helical" evidence="1">
    <location>
        <begin position="257"/>
        <end position="275"/>
    </location>
</feature>
<dbReference type="RefSeq" id="WP_214360442.1">
    <property type="nucleotide sequence ID" value="NZ_JAEKFT010000005.1"/>
</dbReference>
<evidence type="ECO:0000313" key="2">
    <source>
        <dbReference type="EMBL" id="MBT0960680.1"/>
    </source>
</evidence>
<comment type="caution">
    <text evidence="2">The sequence shown here is derived from an EMBL/GenBank/DDBJ whole genome shotgun (WGS) entry which is preliminary data.</text>
</comment>
<keyword evidence="1" id="KW-1133">Transmembrane helix</keyword>
<feature type="transmembrane region" description="Helical" evidence="1">
    <location>
        <begin position="304"/>
        <end position="319"/>
    </location>
</feature>
<feature type="transmembrane region" description="Helical" evidence="1">
    <location>
        <begin position="282"/>
        <end position="298"/>
    </location>
</feature>
<feature type="transmembrane region" description="Helical" evidence="1">
    <location>
        <begin position="163"/>
        <end position="182"/>
    </location>
</feature>
<feature type="transmembrane region" description="Helical" evidence="1">
    <location>
        <begin position="23"/>
        <end position="44"/>
    </location>
</feature>
<keyword evidence="1" id="KW-0812">Transmembrane</keyword>
<dbReference type="Proteomes" id="UP000694660">
    <property type="component" value="Unassembled WGS sequence"/>
</dbReference>
<feature type="transmembrane region" description="Helical" evidence="1">
    <location>
        <begin position="370"/>
        <end position="388"/>
    </location>
</feature>
<accession>A0A944D6D4</accession>
<keyword evidence="3" id="KW-1185">Reference proteome</keyword>
<feature type="transmembrane region" description="Helical" evidence="1">
    <location>
        <begin position="340"/>
        <end position="358"/>
    </location>
</feature>
<evidence type="ECO:0000313" key="3">
    <source>
        <dbReference type="Proteomes" id="UP000694660"/>
    </source>
</evidence>
<evidence type="ECO:0000256" key="1">
    <source>
        <dbReference type="SAM" id="Phobius"/>
    </source>
</evidence>
<dbReference type="AlphaFoldDB" id="A0A944D6D4"/>
<keyword evidence="1" id="KW-0472">Membrane</keyword>
<feature type="transmembrane region" description="Helical" evidence="1">
    <location>
        <begin position="139"/>
        <end position="158"/>
    </location>
</feature>
<sequence length="413" mass="45261">MRIPVQNDCAGSQTRHLRWSTRCGLLILLATCSNTAFAHVKWFWENADCSAPALSPLKVISSPAFIILGVLSFLVMFVVGVIDTRVSRVGSPLNTFAERIDVFATPWMPRLLRYGLAAFFFTVVPYFGDSPVYLTPELYASGMWVPILQLLIAFTLIWRPSAWLGAAGITVLYGFSVLQHGAFHMLDYPIFLGAAAFVAIDSCYRGQRNDLAFAVLRVSAGITLMWAAGEKWLFPSWSAEVMNDELRGLRGNLSPELFLSAAGWIEFCAAYALVFGRRSVQIAAWLLLVPFIAAIPVFGSLDAIGHAPIIIVLLMLGLTRSRLPDAIQGATNISMALQRAITCTLAALTTTGAYWWLHALAHLQIRAIDPGPAAVALLLSILLPLWWLPRSRLFRSTIINPPDHHGPASVSLG</sequence>
<feature type="transmembrane region" description="Helical" evidence="1">
    <location>
        <begin position="111"/>
        <end position="127"/>
    </location>
</feature>
<gene>
    <name evidence="2" type="ORF">I8J34_05775</name>
</gene>